<sequence>MRRFPVIRLSVSLAALCSVLPAGAGEVAQGPAGLHFREDFRFSGNHAASVLDGAATTVWWDESDWDVRGDTHFIGVSPISDEINNRFHIDVHKALSANPNDGRLSNTINTIGGDGSAGVGVMHLDYQDILSARLRNPMLISAGQPGVVRFHTSAFTTSGHWWEVAITPTATVAGGEATAVPGQGEAGFPFAPGGDRQPGPGHSAAVDSINLVSFGANDVPCLTGWFTRFGVTRSLGGIRSEYVNPVGSLSDYLPTSPKHSDTLVHWQLEFRPDRIDLLADLDANGTMEPLEHWDLSVPWSEVHVQLLGVAYQADHHPQAPCFLGHIRELKWRDVEVYPVKFAATEVWPKNLGTAPVGRERGWMSYDLRDIQRFGPSMNAAPQPNGAEYEVHQRGVACHDAGFPCFRQQPTLALQAAVPAGAGLRLASAKFVYDTKSYREGDVGATLSLNGQALGRLPGHASVPGTEAQAWARRSLDLPVTALAGGSASLAIGLDPGLHLDRMEIEYGFSAVGADGGRLFGNGFEGSLALAARPDSGAAEAPSAAFNPKRRGWKPPEVYGSGWFEGPLCSAPTR</sequence>
<keyword evidence="3" id="KW-1185">Reference proteome</keyword>
<gene>
    <name evidence="2" type="ORF">SAMN04488509_109110</name>
</gene>
<organism evidence="2 3">
    <name type="scientific">Aquimonas voraii</name>
    <dbReference type="NCBI Taxonomy" id="265719"/>
    <lineage>
        <taxon>Bacteria</taxon>
        <taxon>Pseudomonadati</taxon>
        <taxon>Pseudomonadota</taxon>
        <taxon>Gammaproteobacteria</taxon>
        <taxon>Lysobacterales</taxon>
        <taxon>Lysobacteraceae</taxon>
        <taxon>Aquimonas</taxon>
    </lineage>
</organism>
<keyword evidence="1" id="KW-0732">Signal</keyword>
<dbReference type="AlphaFoldDB" id="A0A1G6YDF2"/>
<feature type="chain" id="PRO_5011466311" evidence="1">
    <location>
        <begin position="25"/>
        <end position="573"/>
    </location>
</feature>
<accession>A0A1G6YDF2</accession>
<dbReference type="Proteomes" id="UP000199603">
    <property type="component" value="Unassembled WGS sequence"/>
</dbReference>
<dbReference type="RefSeq" id="WP_091243883.1">
    <property type="nucleotide sequence ID" value="NZ_FNAG01000009.1"/>
</dbReference>
<proteinExistence type="predicted"/>
<feature type="signal peptide" evidence="1">
    <location>
        <begin position="1"/>
        <end position="24"/>
    </location>
</feature>
<name>A0A1G6YDF2_9GAMM</name>
<evidence type="ECO:0000313" key="3">
    <source>
        <dbReference type="Proteomes" id="UP000199603"/>
    </source>
</evidence>
<evidence type="ECO:0000313" key="2">
    <source>
        <dbReference type="EMBL" id="SDD88362.1"/>
    </source>
</evidence>
<protein>
    <submittedName>
        <fullName evidence="2">Uncharacterized protein</fullName>
    </submittedName>
</protein>
<dbReference type="STRING" id="265719.SAMN04488509_109110"/>
<evidence type="ECO:0000256" key="1">
    <source>
        <dbReference type="SAM" id="SignalP"/>
    </source>
</evidence>
<reference evidence="2 3" key="1">
    <citation type="submission" date="2016-10" db="EMBL/GenBank/DDBJ databases">
        <authorList>
            <person name="de Groot N.N."/>
        </authorList>
    </citation>
    <scope>NUCLEOTIDE SEQUENCE [LARGE SCALE GENOMIC DNA]</scope>
    <source>
        <strain evidence="2 3">DSM 16957</strain>
    </source>
</reference>
<dbReference type="EMBL" id="FNAG01000009">
    <property type="protein sequence ID" value="SDD88362.1"/>
    <property type="molecule type" value="Genomic_DNA"/>
</dbReference>